<comment type="caution">
    <text evidence="5">The sequence shown here is derived from an EMBL/GenBank/DDBJ whole genome shotgun (WGS) entry which is preliminary data.</text>
</comment>
<sequence length="274" mass="28951">MLSAVQHAISSMHERYFDPITVNDLAAEVFVSPFHFSRMFAKVTGVTPGRYLTAVRLFEAKRLLLTTSLTVSDIVCSVGYSSVGTFTSRFTQAVGMTPTQYRSPEVGQLLVAVSPGFQRLPALEALRNAGVGCARPQSDGGSIVGRIEMPTGSMPATVLVGVFPDMIPQRGPVAFKGMPKVGSTELIINNVPDGRWVVIAAAEHQAAPGVPTAFSLGMISEPVTISAGAVANADIRMRALQPTDPPIAFTLAGQGSPTVPRQFVAEVRGLRAVA</sequence>
<evidence type="ECO:0000259" key="4">
    <source>
        <dbReference type="PROSITE" id="PS01124"/>
    </source>
</evidence>
<evidence type="ECO:0000256" key="1">
    <source>
        <dbReference type="ARBA" id="ARBA00023015"/>
    </source>
</evidence>
<feature type="domain" description="HTH araC/xylS-type" evidence="4">
    <location>
        <begin position="6"/>
        <end position="104"/>
    </location>
</feature>
<dbReference type="Pfam" id="PF12833">
    <property type="entry name" value="HTH_18"/>
    <property type="match status" value="1"/>
</dbReference>
<dbReference type="GO" id="GO:0003700">
    <property type="term" value="F:DNA-binding transcription factor activity"/>
    <property type="evidence" value="ECO:0007669"/>
    <property type="project" value="InterPro"/>
</dbReference>
<proteinExistence type="predicted"/>
<dbReference type="RefSeq" id="WP_094863884.1">
    <property type="nucleotide sequence ID" value="NZ_NKYE01000010.1"/>
</dbReference>
<dbReference type="InterPro" id="IPR018060">
    <property type="entry name" value="HTH_AraC"/>
</dbReference>
<reference evidence="5 6" key="1">
    <citation type="submission" date="2017-07" db="EMBL/GenBank/DDBJ databases">
        <title>Amycolatopsis antarcticus sp. nov., isolated from the surface of an Antarcticus brown macroalga.</title>
        <authorList>
            <person name="Wang J."/>
            <person name="Leiva S."/>
            <person name="Huang J."/>
            <person name="Huang Y."/>
        </authorList>
    </citation>
    <scope>NUCLEOTIDE SEQUENCE [LARGE SCALE GENOMIC DNA]</scope>
    <source>
        <strain evidence="5 6">AU-G6</strain>
    </source>
</reference>
<keyword evidence="1" id="KW-0805">Transcription regulation</keyword>
<keyword evidence="6" id="KW-1185">Reference proteome</keyword>
<dbReference type="Proteomes" id="UP000242444">
    <property type="component" value="Unassembled WGS sequence"/>
</dbReference>
<dbReference type="InParanoid" id="A0A263D2R8"/>
<evidence type="ECO:0000313" key="6">
    <source>
        <dbReference type="Proteomes" id="UP000242444"/>
    </source>
</evidence>
<dbReference type="PANTHER" id="PTHR43280:SF28">
    <property type="entry name" value="HTH-TYPE TRANSCRIPTIONAL ACTIVATOR RHAS"/>
    <property type="match status" value="1"/>
</dbReference>
<dbReference type="AlphaFoldDB" id="A0A263D2R8"/>
<dbReference type="InterPro" id="IPR020449">
    <property type="entry name" value="Tscrpt_reg_AraC-type_HTH"/>
</dbReference>
<dbReference type="Gene3D" id="1.10.10.60">
    <property type="entry name" value="Homeodomain-like"/>
    <property type="match status" value="2"/>
</dbReference>
<accession>A0A263D2R8</accession>
<dbReference type="InterPro" id="IPR009057">
    <property type="entry name" value="Homeodomain-like_sf"/>
</dbReference>
<name>A0A263D2R8_9PSEU</name>
<gene>
    <name evidence="5" type="ORF">CFN78_17420</name>
</gene>
<dbReference type="PROSITE" id="PS01124">
    <property type="entry name" value="HTH_ARAC_FAMILY_2"/>
    <property type="match status" value="1"/>
</dbReference>
<evidence type="ECO:0000256" key="2">
    <source>
        <dbReference type="ARBA" id="ARBA00023125"/>
    </source>
</evidence>
<protein>
    <submittedName>
        <fullName evidence="5">AraC family transcriptional regulator</fullName>
    </submittedName>
</protein>
<evidence type="ECO:0000256" key="3">
    <source>
        <dbReference type="ARBA" id="ARBA00023163"/>
    </source>
</evidence>
<dbReference type="SUPFAM" id="SSF46689">
    <property type="entry name" value="Homeodomain-like"/>
    <property type="match status" value="2"/>
</dbReference>
<dbReference type="OrthoDB" id="9816011at2"/>
<dbReference type="PRINTS" id="PR00032">
    <property type="entry name" value="HTHARAC"/>
</dbReference>
<dbReference type="PANTHER" id="PTHR43280">
    <property type="entry name" value="ARAC-FAMILY TRANSCRIPTIONAL REGULATOR"/>
    <property type="match status" value="1"/>
</dbReference>
<organism evidence="5 6">
    <name type="scientific">Amycolatopsis antarctica</name>
    <dbReference type="NCBI Taxonomy" id="1854586"/>
    <lineage>
        <taxon>Bacteria</taxon>
        <taxon>Bacillati</taxon>
        <taxon>Actinomycetota</taxon>
        <taxon>Actinomycetes</taxon>
        <taxon>Pseudonocardiales</taxon>
        <taxon>Pseudonocardiaceae</taxon>
        <taxon>Amycolatopsis</taxon>
    </lineage>
</organism>
<evidence type="ECO:0000313" key="5">
    <source>
        <dbReference type="EMBL" id="OZM71927.1"/>
    </source>
</evidence>
<dbReference type="EMBL" id="NKYE01000010">
    <property type="protein sequence ID" value="OZM71927.1"/>
    <property type="molecule type" value="Genomic_DNA"/>
</dbReference>
<dbReference type="SMART" id="SM00342">
    <property type="entry name" value="HTH_ARAC"/>
    <property type="match status" value="1"/>
</dbReference>
<dbReference type="GO" id="GO:0043565">
    <property type="term" value="F:sequence-specific DNA binding"/>
    <property type="evidence" value="ECO:0007669"/>
    <property type="project" value="InterPro"/>
</dbReference>
<keyword evidence="2" id="KW-0238">DNA-binding</keyword>
<keyword evidence="3" id="KW-0804">Transcription</keyword>